<reference evidence="2" key="1">
    <citation type="submission" date="2016-06" db="EMBL/GenBank/DDBJ databases">
        <authorList>
            <person name="Varghese N."/>
            <person name="Submissions Spin"/>
        </authorList>
    </citation>
    <scope>NUCLEOTIDE SEQUENCE [LARGE SCALE GENOMIC DNA]</scope>
    <source>
        <strain evidence="2">DSM 44100</strain>
    </source>
</reference>
<gene>
    <name evidence="1" type="ORF">GA0070216_108145</name>
</gene>
<evidence type="ECO:0000313" key="1">
    <source>
        <dbReference type="EMBL" id="SCF27878.1"/>
    </source>
</evidence>
<keyword evidence="2" id="KW-1185">Reference proteome</keyword>
<dbReference type="OrthoDB" id="3402632at2"/>
<evidence type="ECO:0000313" key="2">
    <source>
        <dbReference type="Proteomes" id="UP000198797"/>
    </source>
</evidence>
<dbReference type="AlphaFoldDB" id="A0A1C4Z4I3"/>
<proteinExistence type="predicted"/>
<name>A0A1C4Z4I3_9ACTN</name>
<organism evidence="1 2">
    <name type="scientific">Micromonospora matsumotoense</name>
    <dbReference type="NCBI Taxonomy" id="121616"/>
    <lineage>
        <taxon>Bacteria</taxon>
        <taxon>Bacillati</taxon>
        <taxon>Actinomycetota</taxon>
        <taxon>Actinomycetes</taxon>
        <taxon>Micromonosporales</taxon>
        <taxon>Micromonosporaceae</taxon>
        <taxon>Micromonospora</taxon>
    </lineage>
</organism>
<protein>
    <submittedName>
        <fullName evidence="1">Uncharacterized protein</fullName>
    </submittedName>
</protein>
<accession>A0A1C4Z4I3</accession>
<dbReference type="EMBL" id="FMCU01000008">
    <property type="protein sequence ID" value="SCF27878.1"/>
    <property type="molecule type" value="Genomic_DNA"/>
</dbReference>
<dbReference type="STRING" id="121616.GA0070216_108145"/>
<sequence>MNRNLVTALQAAWGLPEFRNGLRHLIDLDEVAVLLATLSVPDHDHEVDRSLLRLLRSSLETGEIREAVLLLLEQDEIRRPLVAAVVPPRADRPGQAAAVTAASEDPAVRREVRTVLDDARVRALLWRAIEAQVNDDRGGLVRRAAVLFIRHPSVPRLAWALHRHGVLRELRRPSTSAPAEGNGQPQA</sequence>
<dbReference type="Proteomes" id="UP000198797">
    <property type="component" value="Unassembled WGS sequence"/>
</dbReference>
<dbReference type="RefSeq" id="WP_091247197.1">
    <property type="nucleotide sequence ID" value="NZ_FMCU01000008.1"/>
</dbReference>